<dbReference type="InterPro" id="IPR038765">
    <property type="entry name" value="Papain-like_cys_pep_sf"/>
</dbReference>
<keyword evidence="8 12" id="KW-0653">Protein transport</keyword>
<sequence>MAHIIKRAVEKAEDSESLNIAIYVAQDCTVYKGFVLNLCETPLKGGTIPGCDWKSIMLLVSAQLGGENLNPVYMQCVKEILKLECCIGIIGGKPKHSLNFTGFQDDFLLCLDPHYCQPVVDVTKPDFLLESFHCISSKKLSFTKMDPRCTIRFYAQTKENFENLCKNVTMVLSSSSLKKITLFSLLQVAVLRIMA</sequence>
<evidence type="ECO:0000256" key="7">
    <source>
        <dbReference type="ARBA" id="ARBA00022807"/>
    </source>
</evidence>
<dbReference type="GO" id="GO:0019786">
    <property type="term" value="F:protein-phosphatidylethanolamide deconjugating activity"/>
    <property type="evidence" value="ECO:0007669"/>
    <property type="project" value="InterPro"/>
</dbReference>
<evidence type="ECO:0000256" key="9">
    <source>
        <dbReference type="ARBA" id="ARBA00023006"/>
    </source>
</evidence>
<evidence type="ECO:0000256" key="10">
    <source>
        <dbReference type="ARBA" id="ARBA00029289"/>
    </source>
</evidence>
<keyword evidence="9 12" id="KW-0072">Autophagy</keyword>
<organism evidence="14 15">
    <name type="scientific">Scyliorhinus torazame</name>
    <name type="common">Cloudy catshark</name>
    <name type="synonym">Catulus torazame</name>
    <dbReference type="NCBI Taxonomy" id="75743"/>
    <lineage>
        <taxon>Eukaryota</taxon>
        <taxon>Metazoa</taxon>
        <taxon>Chordata</taxon>
        <taxon>Craniata</taxon>
        <taxon>Vertebrata</taxon>
        <taxon>Chondrichthyes</taxon>
        <taxon>Elasmobranchii</taxon>
        <taxon>Galeomorphii</taxon>
        <taxon>Galeoidea</taxon>
        <taxon>Carcharhiniformes</taxon>
        <taxon>Scyliorhinidae</taxon>
        <taxon>Scyliorhinus</taxon>
    </lineage>
</organism>
<dbReference type="PANTHER" id="PTHR22624">
    <property type="entry name" value="CYSTEINE PROTEASE ATG4"/>
    <property type="match status" value="1"/>
</dbReference>
<evidence type="ECO:0000256" key="11">
    <source>
        <dbReference type="ARBA" id="ARBA00029362"/>
    </source>
</evidence>
<dbReference type="PANTHER" id="PTHR22624:SF36">
    <property type="entry name" value="CYSTEINE PROTEASE ATG4D"/>
    <property type="match status" value="1"/>
</dbReference>
<gene>
    <name evidence="14" type="ORF">scyTo_0002338</name>
</gene>
<dbReference type="Proteomes" id="UP000288216">
    <property type="component" value="Unassembled WGS sequence"/>
</dbReference>
<keyword evidence="15" id="KW-1185">Reference proteome</keyword>
<dbReference type="GO" id="GO:0015031">
    <property type="term" value="P:protein transport"/>
    <property type="evidence" value="ECO:0007669"/>
    <property type="project" value="UniProtKB-KW"/>
</dbReference>
<reference evidence="14 15" key="1">
    <citation type="journal article" date="2018" name="Nat. Ecol. Evol.">
        <title>Shark genomes provide insights into elasmobranch evolution and the origin of vertebrates.</title>
        <authorList>
            <person name="Hara Y"/>
            <person name="Yamaguchi K"/>
            <person name="Onimaru K"/>
            <person name="Kadota M"/>
            <person name="Koyanagi M"/>
            <person name="Keeley SD"/>
            <person name="Tatsumi K"/>
            <person name="Tanaka K"/>
            <person name="Motone F"/>
            <person name="Kageyama Y"/>
            <person name="Nozu R"/>
            <person name="Adachi N"/>
            <person name="Nishimura O"/>
            <person name="Nakagawa R"/>
            <person name="Tanegashima C"/>
            <person name="Kiyatake I"/>
            <person name="Matsumoto R"/>
            <person name="Murakumo K"/>
            <person name="Nishida K"/>
            <person name="Terakita A"/>
            <person name="Kuratani S"/>
            <person name="Sato K"/>
            <person name="Hyodo S Kuraku.S."/>
        </authorList>
    </citation>
    <scope>NUCLEOTIDE SEQUENCE [LARGE SCALE GENOMIC DNA]</scope>
</reference>
<evidence type="ECO:0000256" key="4">
    <source>
        <dbReference type="ARBA" id="ARBA00022490"/>
    </source>
</evidence>
<comment type="catalytic activity">
    <reaction evidence="11">
        <text>[protein]-C-terminal L-amino acid-glycyl-phosphatidylethanolamide + H2O = [protein]-C-terminal L-amino acid-glycine + a 1,2-diacyl-sn-glycero-3-phosphoethanolamine</text>
        <dbReference type="Rhea" id="RHEA:67548"/>
        <dbReference type="Rhea" id="RHEA-COMP:17323"/>
        <dbReference type="Rhea" id="RHEA-COMP:17324"/>
        <dbReference type="ChEBI" id="CHEBI:15377"/>
        <dbReference type="ChEBI" id="CHEBI:64612"/>
        <dbReference type="ChEBI" id="CHEBI:172940"/>
        <dbReference type="ChEBI" id="CHEBI:172941"/>
    </reaction>
    <physiologicalReaction direction="left-to-right" evidence="11">
        <dbReference type="Rhea" id="RHEA:67549"/>
    </physiologicalReaction>
</comment>
<evidence type="ECO:0000256" key="8">
    <source>
        <dbReference type="ARBA" id="ARBA00022927"/>
    </source>
</evidence>
<evidence type="ECO:0000259" key="13">
    <source>
        <dbReference type="Pfam" id="PF03416"/>
    </source>
</evidence>
<dbReference type="EC" id="3.4.22.-" evidence="12"/>
<dbReference type="STRING" id="75743.A0A401PIX5"/>
<name>A0A401PIX5_SCYTO</name>
<evidence type="ECO:0000256" key="3">
    <source>
        <dbReference type="ARBA" id="ARBA00022448"/>
    </source>
</evidence>
<evidence type="ECO:0000256" key="1">
    <source>
        <dbReference type="ARBA" id="ARBA00004496"/>
    </source>
</evidence>
<comment type="function">
    <text evidence="12">Cysteine protease that plays a key role in autophagy by mediating both proteolytic activation and delipidation of ATG8 family proteins.</text>
</comment>
<dbReference type="GO" id="GO:0005737">
    <property type="term" value="C:cytoplasm"/>
    <property type="evidence" value="ECO:0007669"/>
    <property type="project" value="UniProtKB-SubCell"/>
</dbReference>
<dbReference type="GO" id="GO:0016485">
    <property type="term" value="P:protein processing"/>
    <property type="evidence" value="ECO:0007669"/>
    <property type="project" value="TreeGrafter"/>
</dbReference>
<feature type="domain" description="Peptidase C54 catalytic" evidence="13">
    <location>
        <begin position="1"/>
        <end position="166"/>
    </location>
</feature>
<dbReference type="GO" id="GO:0004197">
    <property type="term" value="F:cysteine-type endopeptidase activity"/>
    <property type="evidence" value="ECO:0007669"/>
    <property type="project" value="TreeGrafter"/>
</dbReference>
<evidence type="ECO:0000256" key="12">
    <source>
        <dbReference type="RuleBase" id="RU363115"/>
    </source>
</evidence>
<accession>A0A401PIX5</accession>
<evidence type="ECO:0000313" key="15">
    <source>
        <dbReference type="Proteomes" id="UP000288216"/>
    </source>
</evidence>
<dbReference type="SUPFAM" id="SSF54001">
    <property type="entry name" value="Cysteine proteinases"/>
    <property type="match status" value="1"/>
</dbReference>
<dbReference type="InterPro" id="IPR005078">
    <property type="entry name" value="Peptidase_C54"/>
</dbReference>
<dbReference type="OrthoDB" id="2960936at2759"/>
<dbReference type="GO" id="GO:0035973">
    <property type="term" value="P:aggrephagy"/>
    <property type="evidence" value="ECO:0007669"/>
    <property type="project" value="TreeGrafter"/>
</dbReference>
<evidence type="ECO:0000256" key="2">
    <source>
        <dbReference type="ARBA" id="ARBA00010958"/>
    </source>
</evidence>
<evidence type="ECO:0000256" key="5">
    <source>
        <dbReference type="ARBA" id="ARBA00022670"/>
    </source>
</evidence>
<dbReference type="AlphaFoldDB" id="A0A401PIX5"/>
<dbReference type="InterPro" id="IPR046792">
    <property type="entry name" value="Peptidase_C54_cat"/>
</dbReference>
<evidence type="ECO:0000313" key="14">
    <source>
        <dbReference type="EMBL" id="GCB73076.1"/>
    </source>
</evidence>
<comment type="similarity">
    <text evidence="2 12">Belongs to the peptidase C54 family.</text>
</comment>
<comment type="subcellular location">
    <subcellularLocation>
        <location evidence="1 12">Cytoplasm</location>
    </subcellularLocation>
</comment>
<evidence type="ECO:0000256" key="6">
    <source>
        <dbReference type="ARBA" id="ARBA00022801"/>
    </source>
</evidence>
<dbReference type="Pfam" id="PF03416">
    <property type="entry name" value="Peptidase_C54"/>
    <property type="match status" value="1"/>
</dbReference>
<dbReference type="GO" id="GO:0000045">
    <property type="term" value="P:autophagosome assembly"/>
    <property type="evidence" value="ECO:0007669"/>
    <property type="project" value="TreeGrafter"/>
</dbReference>
<dbReference type="EMBL" id="BFAA01000580">
    <property type="protein sequence ID" value="GCB73076.1"/>
    <property type="molecule type" value="Genomic_DNA"/>
</dbReference>
<protein>
    <recommendedName>
        <fullName evidence="12">Cysteine protease</fullName>
        <ecNumber evidence="12">3.4.22.-</ecNumber>
    </recommendedName>
</protein>
<keyword evidence="7" id="KW-0788">Thiol protease</keyword>
<proteinExistence type="inferred from homology"/>
<keyword evidence="5 12" id="KW-0645">Protease</keyword>
<keyword evidence="4 12" id="KW-0963">Cytoplasm</keyword>
<keyword evidence="6 12" id="KW-0378">Hydrolase</keyword>
<dbReference type="GO" id="GO:0034727">
    <property type="term" value="P:piecemeal microautophagy of the nucleus"/>
    <property type="evidence" value="ECO:0007669"/>
    <property type="project" value="TreeGrafter"/>
</dbReference>
<keyword evidence="3" id="KW-0813">Transport</keyword>
<dbReference type="GO" id="GO:0000423">
    <property type="term" value="P:mitophagy"/>
    <property type="evidence" value="ECO:0007669"/>
    <property type="project" value="TreeGrafter"/>
</dbReference>
<comment type="catalytic activity">
    <reaction evidence="10">
        <text>[protein]-C-terminal L-amino acid-glycyl-phosphatidylserine + H2O = [protein]-C-terminal L-amino acid-glycine + a 1,2-diacyl-sn-glycero-3-phospho-L-serine</text>
        <dbReference type="Rhea" id="RHEA:67576"/>
        <dbReference type="Rhea" id="RHEA-COMP:17324"/>
        <dbReference type="Rhea" id="RHEA-COMP:17326"/>
        <dbReference type="ChEBI" id="CHEBI:15377"/>
        <dbReference type="ChEBI" id="CHEBI:57262"/>
        <dbReference type="ChEBI" id="CHEBI:172940"/>
        <dbReference type="ChEBI" id="CHEBI:172942"/>
    </reaction>
    <physiologicalReaction direction="left-to-right" evidence="10">
        <dbReference type="Rhea" id="RHEA:67577"/>
    </physiologicalReaction>
</comment>
<comment type="caution">
    <text evidence="14">The sequence shown here is derived from an EMBL/GenBank/DDBJ whole genome shotgun (WGS) entry which is preliminary data.</text>
</comment>